<dbReference type="Pfam" id="PF01435">
    <property type="entry name" value="Peptidase_M48"/>
    <property type="match status" value="1"/>
</dbReference>
<reference evidence="9 10" key="1">
    <citation type="submission" date="2018-07" db="EMBL/GenBank/DDBJ databases">
        <title>Genomic Encyclopedia of Type Strains, Phase IV (KMG-IV): sequencing the most valuable type-strain genomes for metagenomic binning, comparative biology and taxonomic classification.</title>
        <authorList>
            <person name="Goeker M."/>
        </authorList>
    </citation>
    <scope>NUCLEOTIDE SEQUENCE [LARGE SCALE GENOMIC DNA]</scope>
    <source>
        <strain evidence="9 10">DSM 4134</strain>
    </source>
</reference>
<keyword evidence="1 6" id="KW-0645">Protease</keyword>
<dbReference type="Proteomes" id="UP000256779">
    <property type="component" value="Unassembled WGS sequence"/>
</dbReference>
<sequence length="273" mass="29831">MKNSKSLYAVTLIMLTLLAGCTSSGKVSSLLFSPSDDRALGKQVSEEIAANPQEYPLLSEAQYPAAYRYLNAMRDRILASNDVDYLKEFAWELKIIRDDDMLNAFATPGGYIYVYTGLIKYLDNADDLAGVMGHEIAHADRRHSIKQLEKRYGINLLLSIALGQDPSQLAQIAAQLAGTGAILKFSRDAEEEADEYSVKYLADTEYACNGAATFFAKLLNEGKAGGTPEFLSTHPSPKSRVSDINELASKINCETALTNETGMTYADFIAALP</sequence>
<dbReference type="InterPro" id="IPR051156">
    <property type="entry name" value="Mito/Outer_Membr_Metalloprot"/>
</dbReference>
<keyword evidence="4 6" id="KW-0862">Zinc</keyword>
<dbReference type="GO" id="GO:0016020">
    <property type="term" value="C:membrane"/>
    <property type="evidence" value="ECO:0007669"/>
    <property type="project" value="TreeGrafter"/>
</dbReference>
<proteinExistence type="inferred from homology"/>
<dbReference type="RefSeq" id="WP_115867352.1">
    <property type="nucleotide sequence ID" value="NZ_QREG01000004.1"/>
</dbReference>
<feature type="domain" description="Peptidase M48" evidence="8">
    <location>
        <begin position="68"/>
        <end position="247"/>
    </location>
</feature>
<keyword evidence="10" id="KW-1185">Reference proteome</keyword>
<evidence type="ECO:0000256" key="6">
    <source>
        <dbReference type="RuleBase" id="RU003983"/>
    </source>
</evidence>
<evidence type="ECO:0000256" key="3">
    <source>
        <dbReference type="ARBA" id="ARBA00022801"/>
    </source>
</evidence>
<dbReference type="OrthoDB" id="9810445at2"/>
<evidence type="ECO:0000256" key="7">
    <source>
        <dbReference type="SAM" id="SignalP"/>
    </source>
</evidence>
<dbReference type="GO" id="GO:0004222">
    <property type="term" value="F:metalloendopeptidase activity"/>
    <property type="evidence" value="ECO:0007669"/>
    <property type="project" value="InterPro"/>
</dbReference>
<keyword evidence="5 6" id="KW-0482">Metalloprotease</keyword>
<evidence type="ECO:0000313" key="9">
    <source>
        <dbReference type="EMBL" id="REE01280.1"/>
    </source>
</evidence>
<protein>
    <submittedName>
        <fullName evidence="9">Peptidase M48-like protein</fullName>
    </submittedName>
</protein>
<dbReference type="PROSITE" id="PS51257">
    <property type="entry name" value="PROKAR_LIPOPROTEIN"/>
    <property type="match status" value="1"/>
</dbReference>
<dbReference type="AlphaFoldDB" id="A0A3D9L7J6"/>
<evidence type="ECO:0000256" key="2">
    <source>
        <dbReference type="ARBA" id="ARBA00022723"/>
    </source>
</evidence>
<feature type="signal peptide" evidence="7">
    <location>
        <begin position="1"/>
        <end position="19"/>
    </location>
</feature>
<evidence type="ECO:0000259" key="8">
    <source>
        <dbReference type="Pfam" id="PF01435"/>
    </source>
</evidence>
<organism evidence="9 10">
    <name type="scientific">Marinoscillum furvescens DSM 4134</name>
    <dbReference type="NCBI Taxonomy" id="1122208"/>
    <lineage>
        <taxon>Bacteria</taxon>
        <taxon>Pseudomonadati</taxon>
        <taxon>Bacteroidota</taxon>
        <taxon>Cytophagia</taxon>
        <taxon>Cytophagales</taxon>
        <taxon>Reichenbachiellaceae</taxon>
        <taxon>Marinoscillum</taxon>
    </lineage>
</organism>
<comment type="caution">
    <text evidence="9">The sequence shown here is derived from an EMBL/GenBank/DDBJ whole genome shotgun (WGS) entry which is preliminary data.</text>
</comment>
<keyword evidence="7" id="KW-0732">Signal</keyword>
<dbReference type="InterPro" id="IPR001915">
    <property type="entry name" value="Peptidase_M48"/>
</dbReference>
<dbReference type="Gene3D" id="3.30.2010.10">
    <property type="entry name" value="Metalloproteases ('zincins'), catalytic domain"/>
    <property type="match status" value="1"/>
</dbReference>
<dbReference type="PANTHER" id="PTHR22726">
    <property type="entry name" value="METALLOENDOPEPTIDASE OMA1"/>
    <property type="match status" value="1"/>
</dbReference>
<name>A0A3D9L7J6_MARFU</name>
<comment type="similarity">
    <text evidence="6">Belongs to the peptidase M48 family.</text>
</comment>
<keyword evidence="2" id="KW-0479">Metal-binding</keyword>
<dbReference type="GO" id="GO:0051603">
    <property type="term" value="P:proteolysis involved in protein catabolic process"/>
    <property type="evidence" value="ECO:0007669"/>
    <property type="project" value="TreeGrafter"/>
</dbReference>
<dbReference type="EMBL" id="QREG01000004">
    <property type="protein sequence ID" value="REE01280.1"/>
    <property type="molecule type" value="Genomic_DNA"/>
</dbReference>
<keyword evidence="3 6" id="KW-0378">Hydrolase</keyword>
<gene>
    <name evidence="9" type="ORF">C7460_104300</name>
</gene>
<evidence type="ECO:0000256" key="4">
    <source>
        <dbReference type="ARBA" id="ARBA00022833"/>
    </source>
</evidence>
<comment type="cofactor">
    <cofactor evidence="6">
        <name>Zn(2+)</name>
        <dbReference type="ChEBI" id="CHEBI:29105"/>
    </cofactor>
    <text evidence="6">Binds 1 zinc ion per subunit.</text>
</comment>
<evidence type="ECO:0000313" key="10">
    <source>
        <dbReference type="Proteomes" id="UP000256779"/>
    </source>
</evidence>
<dbReference type="PANTHER" id="PTHR22726:SF1">
    <property type="entry name" value="METALLOENDOPEPTIDASE OMA1, MITOCHONDRIAL"/>
    <property type="match status" value="1"/>
</dbReference>
<evidence type="ECO:0000256" key="1">
    <source>
        <dbReference type="ARBA" id="ARBA00022670"/>
    </source>
</evidence>
<dbReference type="GO" id="GO:0046872">
    <property type="term" value="F:metal ion binding"/>
    <property type="evidence" value="ECO:0007669"/>
    <property type="project" value="UniProtKB-KW"/>
</dbReference>
<dbReference type="CDD" id="cd07333">
    <property type="entry name" value="M48C_bepA_like"/>
    <property type="match status" value="1"/>
</dbReference>
<feature type="chain" id="PRO_5017803241" evidence="7">
    <location>
        <begin position="20"/>
        <end position="273"/>
    </location>
</feature>
<accession>A0A3D9L7J6</accession>
<evidence type="ECO:0000256" key="5">
    <source>
        <dbReference type="ARBA" id="ARBA00023049"/>
    </source>
</evidence>